<keyword evidence="7" id="KW-1185">Reference proteome</keyword>
<feature type="transmembrane region" description="Helical" evidence="5">
    <location>
        <begin position="214"/>
        <end position="235"/>
    </location>
</feature>
<dbReference type="GO" id="GO:0016020">
    <property type="term" value="C:membrane"/>
    <property type="evidence" value="ECO:0007669"/>
    <property type="project" value="UniProtKB-SubCell"/>
</dbReference>
<evidence type="ECO:0000256" key="4">
    <source>
        <dbReference type="ARBA" id="ARBA00023136"/>
    </source>
</evidence>
<feature type="domain" description="Major facilitator superfamily (MFS) profile" evidence="6">
    <location>
        <begin position="88"/>
        <end position="375"/>
    </location>
</feature>
<evidence type="ECO:0000256" key="2">
    <source>
        <dbReference type="ARBA" id="ARBA00022692"/>
    </source>
</evidence>
<dbReference type="Proteomes" id="UP000694845">
    <property type="component" value="Unplaced"/>
</dbReference>
<dbReference type="GO" id="GO:0022857">
    <property type="term" value="F:transmembrane transporter activity"/>
    <property type="evidence" value="ECO:0007669"/>
    <property type="project" value="InterPro"/>
</dbReference>
<evidence type="ECO:0000256" key="1">
    <source>
        <dbReference type="ARBA" id="ARBA00004141"/>
    </source>
</evidence>
<dbReference type="OMA" id="ESTACTH"/>
<dbReference type="OrthoDB" id="3936150at2759"/>
<evidence type="ECO:0000313" key="7">
    <source>
        <dbReference type="Proteomes" id="UP000694845"/>
    </source>
</evidence>
<evidence type="ECO:0000313" key="8">
    <source>
        <dbReference type="RefSeq" id="XP_022106159.1"/>
    </source>
</evidence>
<protein>
    <submittedName>
        <fullName evidence="8">Organic cation transporter protein-like</fullName>
    </submittedName>
</protein>
<organism evidence="7 8">
    <name type="scientific">Acanthaster planci</name>
    <name type="common">Crown-of-thorns starfish</name>
    <dbReference type="NCBI Taxonomy" id="133434"/>
    <lineage>
        <taxon>Eukaryota</taxon>
        <taxon>Metazoa</taxon>
        <taxon>Echinodermata</taxon>
        <taxon>Eleutherozoa</taxon>
        <taxon>Asterozoa</taxon>
        <taxon>Asteroidea</taxon>
        <taxon>Valvatacea</taxon>
        <taxon>Valvatida</taxon>
        <taxon>Acanthasteridae</taxon>
        <taxon>Acanthaster</taxon>
    </lineage>
</organism>
<evidence type="ECO:0000256" key="5">
    <source>
        <dbReference type="SAM" id="Phobius"/>
    </source>
</evidence>
<feature type="transmembrane region" description="Helical" evidence="5">
    <location>
        <begin position="20"/>
        <end position="41"/>
    </location>
</feature>
<dbReference type="Pfam" id="PF00083">
    <property type="entry name" value="Sugar_tr"/>
    <property type="match status" value="1"/>
</dbReference>
<dbReference type="InterPro" id="IPR005828">
    <property type="entry name" value="MFS_sugar_transport-like"/>
</dbReference>
<name>A0A8B7ZL00_ACAPL</name>
<feature type="transmembrane region" description="Helical" evidence="5">
    <location>
        <begin position="187"/>
        <end position="208"/>
    </location>
</feature>
<keyword evidence="4 5" id="KW-0472">Membrane</keyword>
<dbReference type="KEGG" id="aplc:110987605"/>
<feature type="transmembrane region" description="Helical" evidence="5">
    <location>
        <begin position="161"/>
        <end position="180"/>
    </location>
</feature>
<dbReference type="InterPro" id="IPR020846">
    <property type="entry name" value="MFS_dom"/>
</dbReference>
<accession>A0A8B7ZL00</accession>
<dbReference type="Gene3D" id="1.20.1250.20">
    <property type="entry name" value="MFS general substrate transporter like domains"/>
    <property type="match status" value="1"/>
</dbReference>
<comment type="subcellular location">
    <subcellularLocation>
        <location evidence="1">Membrane</location>
        <topology evidence="1">Multi-pass membrane protein</topology>
    </subcellularLocation>
</comment>
<gene>
    <name evidence="8" type="primary">LOC110987605</name>
</gene>
<reference evidence="8" key="1">
    <citation type="submission" date="2025-08" db="UniProtKB">
        <authorList>
            <consortium name="RefSeq"/>
        </authorList>
    </citation>
    <scope>IDENTIFICATION</scope>
</reference>
<feature type="transmembrane region" description="Helical" evidence="5">
    <location>
        <begin position="242"/>
        <end position="265"/>
    </location>
</feature>
<feature type="transmembrane region" description="Helical" evidence="5">
    <location>
        <begin position="271"/>
        <end position="290"/>
    </location>
</feature>
<keyword evidence="3 5" id="KW-1133">Transmembrane helix</keyword>
<dbReference type="GeneID" id="110987605"/>
<dbReference type="PANTHER" id="PTHR24064">
    <property type="entry name" value="SOLUTE CARRIER FAMILY 22 MEMBER"/>
    <property type="match status" value="1"/>
</dbReference>
<sequence>MQFDNILTHIGAFGRYQKIICPLLGLVGITFAFHAIAQVFLAAETDHWCAVTADQSLNCTGLDLETAVECLNQQKELTIPFTVDKEGQVVYSKCERYVEAWDGELERNGTNGTLQRDEASNETIPCDRGWEYDRSQYHSTIIQDFDLVCSRGDLPGLAQSVYFGGFLTGSFVWGAVADWVGRRFTIFTSLSVACLTSTLLILVPTLAAYSALRFFIAAAVFGVYLVTFVLVSELVGPAYRSLAGTLFSIYFSIGYTLLAICAYFLRDWRHLQLAISLPSFLFFSFLSFLPESPRWLISKRKFKQAEKVIRKIAKVNGSSVPANLFSETDELQEKTVLTRQATQIDLFRTPNMRKKTLNIFYQCLIWYAPEGIYPG</sequence>
<dbReference type="RefSeq" id="XP_022106159.1">
    <property type="nucleotide sequence ID" value="XM_022250467.1"/>
</dbReference>
<proteinExistence type="predicted"/>
<dbReference type="InterPro" id="IPR036259">
    <property type="entry name" value="MFS_trans_sf"/>
</dbReference>
<dbReference type="AlphaFoldDB" id="A0A8B7ZL00"/>
<evidence type="ECO:0000256" key="3">
    <source>
        <dbReference type="ARBA" id="ARBA00022989"/>
    </source>
</evidence>
<evidence type="ECO:0000259" key="6">
    <source>
        <dbReference type="PROSITE" id="PS50850"/>
    </source>
</evidence>
<dbReference type="SUPFAM" id="SSF103473">
    <property type="entry name" value="MFS general substrate transporter"/>
    <property type="match status" value="1"/>
</dbReference>
<keyword evidence="2 5" id="KW-0812">Transmembrane</keyword>
<dbReference type="PROSITE" id="PS50850">
    <property type="entry name" value="MFS"/>
    <property type="match status" value="1"/>
</dbReference>